<evidence type="ECO:0000313" key="1">
    <source>
        <dbReference type="EMBL" id="KYK57406.1"/>
    </source>
</evidence>
<organism evidence="1 2">
    <name type="scientific">Drechmeria coniospora</name>
    <name type="common">Nematophagous fungus</name>
    <name type="synonym">Meria coniospora</name>
    <dbReference type="NCBI Taxonomy" id="98403"/>
    <lineage>
        <taxon>Eukaryota</taxon>
        <taxon>Fungi</taxon>
        <taxon>Dikarya</taxon>
        <taxon>Ascomycota</taxon>
        <taxon>Pezizomycotina</taxon>
        <taxon>Sordariomycetes</taxon>
        <taxon>Hypocreomycetidae</taxon>
        <taxon>Hypocreales</taxon>
        <taxon>Ophiocordycipitaceae</taxon>
        <taxon>Drechmeria</taxon>
    </lineage>
</organism>
<dbReference type="Proteomes" id="UP000076580">
    <property type="component" value="Chromosome 02"/>
</dbReference>
<dbReference type="OrthoDB" id="2305901at2759"/>
<dbReference type="GeneID" id="63717058"/>
<evidence type="ECO:0000313" key="2">
    <source>
        <dbReference type="Proteomes" id="UP000076580"/>
    </source>
</evidence>
<proteinExistence type="predicted"/>
<dbReference type="InterPro" id="IPR032675">
    <property type="entry name" value="LRR_dom_sf"/>
</dbReference>
<comment type="caution">
    <text evidence="1">The sequence shown here is derived from an EMBL/GenBank/DDBJ whole genome shotgun (WGS) entry which is preliminary data.</text>
</comment>
<dbReference type="InParanoid" id="A0A151GJY9"/>
<sequence>MTTTQNPSVAGHALSIPEILRSVLESADDSTTLLAAIRVNEQWFDCGTDVVWGRRPSLPISALAGVANHRQQLYASKIRQLEFNGDDEIAFHERFRHLHFTNLRAVSLDAYRLRSGSKYYIKQYLQPSLERFSFYGGDLDDELLEYIRTTCWRLSIIQIMAPGPMVTAPAFFRFISGCKCLKNISLHHKMRHLLTDHLLLHLAGRPSLRSLAFDQVCSRQILAQISNDLSAPFKDLQVLHTAASSTAAPLLAQLVGQLTTLVLTVADSDAPVMHTLASLRQLKHLTLSFAADTELSPKDILSLKPLCGLESLRIGPAEGESSVTVSLLESGFADSHFDELCSALPNLRDLFFHVQATLSLAALESLSKHCPSLMNCEMMPVFDTQMQEWEAREDVLFPNLRCLEIGGFESPTMPAKQLAALLRKHCPHMTELYFIAGNQYTDDVDNAYALLLDKEEEDGNDGG</sequence>
<evidence type="ECO:0008006" key="3">
    <source>
        <dbReference type="Google" id="ProtNLM"/>
    </source>
</evidence>
<dbReference type="Gene3D" id="3.80.10.10">
    <property type="entry name" value="Ribonuclease Inhibitor"/>
    <property type="match status" value="1"/>
</dbReference>
<dbReference type="EMBL" id="LAYC01000002">
    <property type="protein sequence ID" value="KYK57406.1"/>
    <property type="molecule type" value="Genomic_DNA"/>
</dbReference>
<gene>
    <name evidence="1" type="ORF">DCS_04415</name>
</gene>
<keyword evidence="2" id="KW-1185">Reference proteome</keyword>
<reference evidence="1 2" key="1">
    <citation type="journal article" date="2016" name="Sci. Rep.">
        <title>Insights into Adaptations to a Near-Obligate Nematode Endoparasitic Lifestyle from the Finished Genome of Drechmeria coniospora.</title>
        <authorList>
            <person name="Zhang L."/>
            <person name="Zhou Z."/>
            <person name="Guo Q."/>
            <person name="Fokkens L."/>
            <person name="Miskei M."/>
            <person name="Pocsi I."/>
            <person name="Zhang W."/>
            <person name="Chen M."/>
            <person name="Wang L."/>
            <person name="Sun Y."/>
            <person name="Donzelli B.G."/>
            <person name="Gibson D.M."/>
            <person name="Nelson D.R."/>
            <person name="Luo J.G."/>
            <person name="Rep M."/>
            <person name="Liu H."/>
            <person name="Yang S."/>
            <person name="Wang J."/>
            <person name="Krasnoff S.B."/>
            <person name="Xu Y."/>
            <person name="Molnar I."/>
            <person name="Lin M."/>
        </authorList>
    </citation>
    <scope>NUCLEOTIDE SEQUENCE [LARGE SCALE GENOMIC DNA]</scope>
    <source>
        <strain evidence="1 2">ARSEF 6962</strain>
    </source>
</reference>
<protein>
    <recommendedName>
        <fullName evidence="3">F-box domain-containing protein</fullName>
    </recommendedName>
</protein>
<dbReference type="RefSeq" id="XP_040656758.1">
    <property type="nucleotide sequence ID" value="XM_040801725.1"/>
</dbReference>
<accession>A0A151GJY9</accession>
<dbReference type="AlphaFoldDB" id="A0A151GJY9"/>
<dbReference type="STRING" id="98403.A0A151GJY9"/>
<dbReference type="SUPFAM" id="SSF52047">
    <property type="entry name" value="RNI-like"/>
    <property type="match status" value="1"/>
</dbReference>
<name>A0A151GJY9_DRECN</name>